<dbReference type="PANTHER" id="PTHR43297">
    <property type="entry name" value="OLIGOPEPTIDE TRANSPORT ATP-BINDING PROTEIN APPD"/>
    <property type="match status" value="1"/>
</dbReference>
<gene>
    <name evidence="9" type="ORF">FHP25_16780</name>
</gene>
<dbReference type="SUPFAM" id="SSF52540">
    <property type="entry name" value="P-loop containing nucleoside triphosphate hydrolases"/>
    <property type="match status" value="1"/>
</dbReference>
<comment type="caution">
    <text evidence="9">The sequence shown here is derived from an EMBL/GenBank/DDBJ whole genome shotgun (WGS) entry which is preliminary data.</text>
</comment>
<dbReference type="RefSeq" id="WP_147848101.1">
    <property type="nucleotide sequence ID" value="NZ_VDUZ01000018.1"/>
</dbReference>
<dbReference type="PROSITE" id="PS00211">
    <property type="entry name" value="ABC_TRANSPORTER_1"/>
    <property type="match status" value="1"/>
</dbReference>
<evidence type="ECO:0000256" key="7">
    <source>
        <dbReference type="ARBA" id="ARBA00023136"/>
    </source>
</evidence>
<evidence type="ECO:0000259" key="8">
    <source>
        <dbReference type="PROSITE" id="PS50893"/>
    </source>
</evidence>
<keyword evidence="7" id="KW-0472">Membrane</keyword>
<dbReference type="OrthoDB" id="37801at2"/>
<dbReference type="GO" id="GO:0016887">
    <property type="term" value="F:ATP hydrolysis activity"/>
    <property type="evidence" value="ECO:0007669"/>
    <property type="project" value="InterPro"/>
</dbReference>
<dbReference type="AlphaFoldDB" id="A0A5C8PKJ9"/>
<keyword evidence="10" id="KW-1185">Reference proteome</keyword>
<keyword evidence="4" id="KW-1003">Cell membrane</keyword>
<dbReference type="SMART" id="SM00382">
    <property type="entry name" value="AAA"/>
    <property type="match status" value="1"/>
</dbReference>
<sequence>MSEQGASGPGATVETLLSVRGLSVFFKTRAGETQVASDVSFDLRRGERVGLVGESGCGKTVTGLSILGLLPRGAARAAGEVRFGGHDLLAAPERHLNRVRGRAISMIFQEPMSALDPVFTIGRQLSETIRSHFDVSTREAQERGIAALDAVGIPLPRQRYFEYPHQLSGGMRQRAMIAIATVCHPDVLIADEATTALDVTIQAQIIDLLIRLSDENGMAILFISHDLGVIAEACHRLVTMYAGQVVEDAPLDDALVRPRHPYTAGLLASMPTRQKGARRLTSIPGRVPSPADMPDGCRFAMRCTHAQPDCRRAAVALVTTGPAALARCRRAHELTLAGVAA</sequence>
<dbReference type="GO" id="GO:0005886">
    <property type="term" value="C:plasma membrane"/>
    <property type="evidence" value="ECO:0007669"/>
    <property type="project" value="UniProtKB-SubCell"/>
</dbReference>
<proteinExistence type="inferred from homology"/>
<evidence type="ECO:0000313" key="9">
    <source>
        <dbReference type="EMBL" id="TXL74422.1"/>
    </source>
</evidence>
<feature type="domain" description="ABC transporter" evidence="8">
    <location>
        <begin position="19"/>
        <end position="267"/>
    </location>
</feature>
<dbReference type="InterPro" id="IPR013563">
    <property type="entry name" value="Oligopep_ABC_C"/>
</dbReference>
<reference evidence="9 10" key="1">
    <citation type="submission" date="2019-06" db="EMBL/GenBank/DDBJ databases">
        <title>New taxonomy in bacterial strain CC-CFT640, isolated from vineyard.</title>
        <authorList>
            <person name="Lin S.-Y."/>
            <person name="Tsai C.-F."/>
            <person name="Young C.-C."/>
        </authorList>
    </citation>
    <scope>NUCLEOTIDE SEQUENCE [LARGE SCALE GENOMIC DNA]</scope>
    <source>
        <strain evidence="9 10">CC-CFT640</strain>
    </source>
</reference>
<evidence type="ECO:0000256" key="6">
    <source>
        <dbReference type="ARBA" id="ARBA00022840"/>
    </source>
</evidence>
<evidence type="ECO:0000313" key="10">
    <source>
        <dbReference type="Proteomes" id="UP000321638"/>
    </source>
</evidence>
<dbReference type="InterPro" id="IPR003593">
    <property type="entry name" value="AAA+_ATPase"/>
</dbReference>
<dbReference type="GO" id="GO:0055085">
    <property type="term" value="P:transmembrane transport"/>
    <property type="evidence" value="ECO:0007669"/>
    <property type="project" value="UniProtKB-ARBA"/>
</dbReference>
<dbReference type="GO" id="GO:0005524">
    <property type="term" value="F:ATP binding"/>
    <property type="evidence" value="ECO:0007669"/>
    <property type="project" value="UniProtKB-KW"/>
</dbReference>
<comment type="subcellular location">
    <subcellularLocation>
        <location evidence="1">Cell inner membrane</location>
        <topology evidence="1">Peripheral membrane protein</topology>
    </subcellularLocation>
</comment>
<evidence type="ECO:0000256" key="4">
    <source>
        <dbReference type="ARBA" id="ARBA00022475"/>
    </source>
</evidence>
<dbReference type="FunFam" id="3.40.50.300:FF:000016">
    <property type="entry name" value="Oligopeptide ABC transporter ATP-binding component"/>
    <property type="match status" value="1"/>
</dbReference>
<dbReference type="Pfam" id="PF08352">
    <property type="entry name" value="oligo_HPY"/>
    <property type="match status" value="1"/>
</dbReference>
<keyword evidence="5" id="KW-0547">Nucleotide-binding</keyword>
<keyword evidence="3" id="KW-0813">Transport</keyword>
<dbReference type="PROSITE" id="PS50893">
    <property type="entry name" value="ABC_TRANSPORTER_2"/>
    <property type="match status" value="1"/>
</dbReference>
<dbReference type="EMBL" id="VDUZ01000018">
    <property type="protein sequence ID" value="TXL74422.1"/>
    <property type="molecule type" value="Genomic_DNA"/>
</dbReference>
<dbReference type="InterPro" id="IPR050388">
    <property type="entry name" value="ABC_Ni/Peptide_Import"/>
</dbReference>
<dbReference type="GO" id="GO:0015833">
    <property type="term" value="P:peptide transport"/>
    <property type="evidence" value="ECO:0007669"/>
    <property type="project" value="InterPro"/>
</dbReference>
<dbReference type="CDD" id="cd03257">
    <property type="entry name" value="ABC_NikE_OppD_transporters"/>
    <property type="match status" value="1"/>
</dbReference>
<dbReference type="PANTHER" id="PTHR43297:SF2">
    <property type="entry name" value="DIPEPTIDE TRANSPORT ATP-BINDING PROTEIN DPPD"/>
    <property type="match status" value="1"/>
</dbReference>
<dbReference type="InterPro" id="IPR003439">
    <property type="entry name" value="ABC_transporter-like_ATP-bd"/>
</dbReference>
<organism evidence="9 10">
    <name type="scientific">Vineibacter terrae</name>
    <dbReference type="NCBI Taxonomy" id="2586908"/>
    <lineage>
        <taxon>Bacteria</taxon>
        <taxon>Pseudomonadati</taxon>
        <taxon>Pseudomonadota</taxon>
        <taxon>Alphaproteobacteria</taxon>
        <taxon>Hyphomicrobiales</taxon>
        <taxon>Vineibacter</taxon>
    </lineage>
</organism>
<dbReference type="InterPro" id="IPR027417">
    <property type="entry name" value="P-loop_NTPase"/>
</dbReference>
<accession>A0A5C8PKJ9</accession>
<dbReference type="InterPro" id="IPR017871">
    <property type="entry name" value="ABC_transporter-like_CS"/>
</dbReference>
<name>A0A5C8PKJ9_9HYPH</name>
<dbReference type="Proteomes" id="UP000321638">
    <property type="component" value="Unassembled WGS sequence"/>
</dbReference>
<dbReference type="Pfam" id="PF00005">
    <property type="entry name" value="ABC_tran"/>
    <property type="match status" value="1"/>
</dbReference>
<evidence type="ECO:0000256" key="1">
    <source>
        <dbReference type="ARBA" id="ARBA00004417"/>
    </source>
</evidence>
<keyword evidence="6 9" id="KW-0067">ATP-binding</keyword>
<evidence type="ECO:0000256" key="3">
    <source>
        <dbReference type="ARBA" id="ARBA00022448"/>
    </source>
</evidence>
<protein>
    <submittedName>
        <fullName evidence="9">ABC transporter ATP-binding protein</fullName>
    </submittedName>
</protein>
<dbReference type="NCBIfam" id="TIGR01727">
    <property type="entry name" value="oligo_HPY"/>
    <property type="match status" value="1"/>
</dbReference>
<comment type="similarity">
    <text evidence="2">Belongs to the ABC transporter superfamily.</text>
</comment>
<dbReference type="Gene3D" id="3.40.50.300">
    <property type="entry name" value="P-loop containing nucleotide triphosphate hydrolases"/>
    <property type="match status" value="1"/>
</dbReference>
<evidence type="ECO:0000256" key="5">
    <source>
        <dbReference type="ARBA" id="ARBA00022741"/>
    </source>
</evidence>
<evidence type="ECO:0000256" key="2">
    <source>
        <dbReference type="ARBA" id="ARBA00005417"/>
    </source>
</evidence>